<evidence type="ECO:0000256" key="6">
    <source>
        <dbReference type="ARBA" id="ARBA00035267"/>
    </source>
</evidence>
<feature type="region of interest" description="Disordered" evidence="7">
    <location>
        <begin position="34"/>
        <end position="73"/>
    </location>
</feature>
<dbReference type="PRINTS" id="PR00063">
    <property type="entry name" value="RIBOSOMALL27"/>
</dbReference>
<dbReference type="Pfam" id="PF01016">
    <property type="entry name" value="Ribosomal_L27"/>
    <property type="match status" value="1"/>
</dbReference>
<comment type="similarity">
    <text evidence="2">Belongs to the bacterial ribosomal protein bL27 family.</text>
</comment>
<dbReference type="GO" id="GO:0003735">
    <property type="term" value="F:structural constituent of ribosome"/>
    <property type="evidence" value="ECO:0007669"/>
    <property type="project" value="InterPro"/>
</dbReference>
<dbReference type="PROSITE" id="PS00831">
    <property type="entry name" value="RIBOSOMAL_L27"/>
    <property type="match status" value="1"/>
</dbReference>
<evidence type="ECO:0000256" key="1">
    <source>
        <dbReference type="ARBA" id="ARBA00004173"/>
    </source>
</evidence>
<evidence type="ECO:0000256" key="5">
    <source>
        <dbReference type="ARBA" id="ARBA00023274"/>
    </source>
</evidence>
<accession>A0A9P4MHM9</accession>
<dbReference type="PANTHER" id="PTHR15893:SF0">
    <property type="entry name" value="LARGE RIBOSOMAL SUBUNIT PROTEIN BL27M"/>
    <property type="match status" value="1"/>
</dbReference>
<keyword evidence="5" id="KW-0687">Ribonucleoprotein</keyword>
<comment type="subcellular location">
    <subcellularLocation>
        <location evidence="1">Mitochondrion</location>
    </subcellularLocation>
</comment>
<dbReference type="AlphaFoldDB" id="A0A9P4MHM9"/>
<evidence type="ECO:0000256" key="4">
    <source>
        <dbReference type="ARBA" id="ARBA00023128"/>
    </source>
</evidence>
<dbReference type="SUPFAM" id="SSF110324">
    <property type="entry name" value="Ribosomal L27 protein-like"/>
    <property type="match status" value="1"/>
</dbReference>
<dbReference type="EMBL" id="ML996085">
    <property type="protein sequence ID" value="KAF2153372.1"/>
    <property type="molecule type" value="Genomic_DNA"/>
</dbReference>
<evidence type="ECO:0000313" key="8">
    <source>
        <dbReference type="EMBL" id="KAF2153372.1"/>
    </source>
</evidence>
<organism evidence="8 9">
    <name type="scientific">Myriangium duriaei CBS 260.36</name>
    <dbReference type="NCBI Taxonomy" id="1168546"/>
    <lineage>
        <taxon>Eukaryota</taxon>
        <taxon>Fungi</taxon>
        <taxon>Dikarya</taxon>
        <taxon>Ascomycota</taxon>
        <taxon>Pezizomycotina</taxon>
        <taxon>Dothideomycetes</taxon>
        <taxon>Dothideomycetidae</taxon>
        <taxon>Myriangiales</taxon>
        <taxon>Myriangiaceae</taxon>
        <taxon>Myriangium</taxon>
    </lineage>
</organism>
<reference evidence="8" key="1">
    <citation type="journal article" date="2020" name="Stud. Mycol.">
        <title>101 Dothideomycetes genomes: a test case for predicting lifestyles and emergence of pathogens.</title>
        <authorList>
            <person name="Haridas S."/>
            <person name="Albert R."/>
            <person name="Binder M."/>
            <person name="Bloem J."/>
            <person name="Labutti K."/>
            <person name="Salamov A."/>
            <person name="Andreopoulos B."/>
            <person name="Baker S."/>
            <person name="Barry K."/>
            <person name="Bills G."/>
            <person name="Bluhm B."/>
            <person name="Cannon C."/>
            <person name="Castanera R."/>
            <person name="Culley D."/>
            <person name="Daum C."/>
            <person name="Ezra D."/>
            <person name="Gonzalez J."/>
            <person name="Henrissat B."/>
            <person name="Kuo A."/>
            <person name="Liang C."/>
            <person name="Lipzen A."/>
            <person name="Lutzoni F."/>
            <person name="Magnuson J."/>
            <person name="Mondo S."/>
            <person name="Nolan M."/>
            <person name="Ohm R."/>
            <person name="Pangilinan J."/>
            <person name="Park H.-J."/>
            <person name="Ramirez L."/>
            <person name="Alfaro M."/>
            <person name="Sun H."/>
            <person name="Tritt A."/>
            <person name="Yoshinaga Y."/>
            <person name="Zwiers L.-H."/>
            <person name="Turgeon B."/>
            <person name="Goodwin S."/>
            <person name="Spatafora J."/>
            <person name="Crous P."/>
            <person name="Grigoriev I."/>
        </authorList>
    </citation>
    <scope>NUCLEOTIDE SEQUENCE</scope>
    <source>
        <strain evidence="8">CBS 260.36</strain>
    </source>
</reference>
<dbReference type="GO" id="GO:0005762">
    <property type="term" value="C:mitochondrial large ribosomal subunit"/>
    <property type="evidence" value="ECO:0007669"/>
    <property type="project" value="TreeGrafter"/>
</dbReference>
<keyword evidence="4" id="KW-0496">Mitochondrion</keyword>
<dbReference type="PANTHER" id="PTHR15893">
    <property type="entry name" value="RIBOSOMAL PROTEIN L27"/>
    <property type="match status" value="1"/>
</dbReference>
<sequence>MLQPSLRAPLRRLVTCTCSSSLESTFSRMRISPVRQPSVTPSKITVRHATHKSEGRANKAKQGAGKRLGSKKTGGQYVIPGNILYRQRGTLWFPGENVGMGRDHTLFATAPGYVRYYRDPARHKDRKFIGVALQENHPLPPLAGVARKRRLGMYAQRMPGAEVETEDALSVLATEAEDGIETSEGLPTKPSQVAPARMVEVPQPGVVVRRANWQIGKVAELPKNQVSPFVPGDRFLAWRKRAARAKVSAERRGLKNARKNKGKK</sequence>
<evidence type="ECO:0000256" key="7">
    <source>
        <dbReference type="SAM" id="MobiDB-lite"/>
    </source>
</evidence>
<dbReference type="GO" id="GO:0006412">
    <property type="term" value="P:translation"/>
    <property type="evidence" value="ECO:0007669"/>
    <property type="project" value="InterPro"/>
</dbReference>
<evidence type="ECO:0000313" key="9">
    <source>
        <dbReference type="Proteomes" id="UP000799439"/>
    </source>
</evidence>
<keyword evidence="9" id="KW-1185">Reference proteome</keyword>
<protein>
    <recommendedName>
        <fullName evidence="6">Large ribosomal subunit protein bL27m</fullName>
    </recommendedName>
</protein>
<evidence type="ECO:0000256" key="3">
    <source>
        <dbReference type="ARBA" id="ARBA00022980"/>
    </source>
</evidence>
<dbReference type="Proteomes" id="UP000799439">
    <property type="component" value="Unassembled WGS sequence"/>
</dbReference>
<proteinExistence type="inferred from homology"/>
<keyword evidence="3 8" id="KW-0689">Ribosomal protein</keyword>
<name>A0A9P4MHM9_9PEZI</name>
<gene>
    <name evidence="8" type="ORF">K461DRAFT_278188</name>
</gene>
<dbReference type="NCBIfam" id="TIGR00062">
    <property type="entry name" value="L27"/>
    <property type="match status" value="1"/>
</dbReference>
<comment type="caution">
    <text evidence="8">The sequence shown here is derived from an EMBL/GenBank/DDBJ whole genome shotgun (WGS) entry which is preliminary data.</text>
</comment>
<dbReference type="Gene3D" id="2.40.50.100">
    <property type="match status" value="1"/>
</dbReference>
<dbReference type="InterPro" id="IPR001684">
    <property type="entry name" value="Ribosomal_bL27"/>
</dbReference>
<dbReference type="OrthoDB" id="1867012at2759"/>
<dbReference type="FunFam" id="2.40.50.100:FF:000042">
    <property type="entry name" value="50S ribosomal protein L27"/>
    <property type="match status" value="1"/>
</dbReference>
<dbReference type="InterPro" id="IPR018261">
    <property type="entry name" value="Ribosomal_bL27_CS"/>
</dbReference>
<evidence type="ECO:0000256" key="2">
    <source>
        <dbReference type="ARBA" id="ARBA00010797"/>
    </source>
</evidence>